<feature type="non-terminal residue" evidence="1">
    <location>
        <position position="203"/>
    </location>
</feature>
<dbReference type="AlphaFoldDB" id="A0A9P5Y426"/>
<evidence type="ECO:0000313" key="2">
    <source>
        <dbReference type="Proteomes" id="UP000807353"/>
    </source>
</evidence>
<dbReference type="InterPro" id="IPR032675">
    <property type="entry name" value="LRR_dom_sf"/>
</dbReference>
<dbReference type="Proteomes" id="UP000807353">
    <property type="component" value="Unassembled WGS sequence"/>
</dbReference>
<reference evidence="1" key="1">
    <citation type="submission" date="2020-11" db="EMBL/GenBank/DDBJ databases">
        <authorList>
            <consortium name="DOE Joint Genome Institute"/>
            <person name="Ahrendt S."/>
            <person name="Riley R."/>
            <person name="Andreopoulos W."/>
            <person name="Labutti K."/>
            <person name="Pangilinan J."/>
            <person name="Ruiz-Duenas F.J."/>
            <person name="Barrasa J.M."/>
            <person name="Sanchez-Garcia M."/>
            <person name="Camarero S."/>
            <person name="Miyauchi S."/>
            <person name="Serrano A."/>
            <person name="Linde D."/>
            <person name="Babiker R."/>
            <person name="Drula E."/>
            <person name="Ayuso-Fernandez I."/>
            <person name="Pacheco R."/>
            <person name="Padilla G."/>
            <person name="Ferreira P."/>
            <person name="Barriuso J."/>
            <person name="Kellner H."/>
            <person name="Castanera R."/>
            <person name="Alfaro M."/>
            <person name="Ramirez L."/>
            <person name="Pisabarro A.G."/>
            <person name="Kuo A."/>
            <person name="Tritt A."/>
            <person name="Lipzen A."/>
            <person name="He G."/>
            <person name="Yan M."/>
            <person name="Ng V."/>
            <person name="Cullen D."/>
            <person name="Martin F."/>
            <person name="Rosso M.-N."/>
            <person name="Henrissat B."/>
            <person name="Hibbett D."/>
            <person name="Martinez A.T."/>
            <person name="Grigoriev I.V."/>
        </authorList>
    </citation>
    <scope>NUCLEOTIDE SEQUENCE</scope>
    <source>
        <strain evidence="1">CBS 247.69</strain>
    </source>
</reference>
<evidence type="ECO:0000313" key="1">
    <source>
        <dbReference type="EMBL" id="KAF9461171.1"/>
    </source>
</evidence>
<gene>
    <name evidence="1" type="ORF">BDZ94DRAFT_1264439</name>
</gene>
<dbReference type="Gene3D" id="3.80.10.10">
    <property type="entry name" value="Ribonuclease Inhibitor"/>
    <property type="match status" value="1"/>
</dbReference>
<organism evidence="1 2">
    <name type="scientific">Collybia nuda</name>
    <dbReference type="NCBI Taxonomy" id="64659"/>
    <lineage>
        <taxon>Eukaryota</taxon>
        <taxon>Fungi</taxon>
        <taxon>Dikarya</taxon>
        <taxon>Basidiomycota</taxon>
        <taxon>Agaricomycotina</taxon>
        <taxon>Agaricomycetes</taxon>
        <taxon>Agaricomycetidae</taxon>
        <taxon>Agaricales</taxon>
        <taxon>Tricholomatineae</taxon>
        <taxon>Clitocybaceae</taxon>
        <taxon>Collybia</taxon>
    </lineage>
</organism>
<dbReference type="EMBL" id="MU150288">
    <property type="protein sequence ID" value="KAF9461171.1"/>
    <property type="molecule type" value="Genomic_DNA"/>
</dbReference>
<proteinExistence type="predicted"/>
<accession>A0A9P5Y426</accession>
<protein>
    <submittedName>
        <fullName evidence="1">Uncharacterized protein</fullName>
    </submittedName>
</protein>
<comment type="caution">
    <text evidence="1">The sequence shown here is derived from an EMBL/GenBank/DDBJ whole genome shotgun (WGS) entry which is preliminary data.</text>
</comment>
<dbReference type="OrthoDB" id="3010419at2759"/>
<keyword evidence="2" id="KW-1185">Reference proteome</keyword>
<name>A0A9P5Y426_9AGAR</name>
<sequence>MHLTPQISSLHSLRILNGEELHSSLAFSQAGCLQHLTLGPDHAMTNRALLRILEEIPELVSLNIFYDGFLNVSENGFDLPSFQGLPRLQNLVVRHQGVGNIEDFDILFLWIELLARPSPLTALSILSDDWKLCRSPNLLIEFLKTKLNMSFINIDHVRLRARAVSELLNNLPNLKTLSFFLADAKDLVSLFFNHHKENDTSLY</sequence>